<proteinExistence type="predicted"/>
<evidence type="ECO:0000313" key="2">
    <source>
        <dbReference type="Proteomes" id="UP001500454"/>
    </source>
</evidence>
<dbReference type="Proteomes" id="UP001500454">
    <property type="component" value="Unassembled WGS sequence"/>
</dbReference>
<accession>A0ABP8J5T3</accession>
<reference evidence="2" key="1">
    <citation type="journal article" date="2019" name="Int. J. Syst. Evol. Microbiol.">
        <title>The Global Catalogue of Microorganisms (GCM) 10K type strain sequencing project: providing services to taxonomists for standard genome sequencing and annotation.</title>
        <authorList>
            <consortium name="The Broad Institute Genomics Platform"/>
            <consortium name="The Broad Institute Genome Sequencing Center for Infectious Disease"/>
            <person name="Wu L."/>
            <person name="Ma J."/>
        </authorList>
    </citation>
    <scope>NUCLEOTIDE SEQUENCE [LARGE SCALE GENOMIC DNA]</scope>
    <source>
        <strain evidence="2">JCM 17924</strain>
    </source>
</reference>
<organism evidence="1 2">
    <name type="scientific">Hymenobacter koreensis</name>
    <dbReference type="NCBI Taxonomy" id="1084523"/>
    <lineage>
        <taxon>Bacteria</taxon>
        <taxon>Pseudomonadati</taxon>
        <taxon>Bacteroidota</taxon>
        <taxon>Cytophagia</taxon>
        <taxon>Cytophagales</taxon>
        <taxon>Hymenobacteraceae</taxon>
        <taxon>Hymenobacter</taxon>
    </lineage>
</organism>
<evidence type="ECO:0000313" key="1">
    <source>
        <dbReference type="EMBL" id="GAA4385623.1"/>
    </source>
</evidence>
<sequence>MQFEQQVVQRALGFAPPLWFLRWYSGWMMQRYLRKLQTLLEERIYDTSKHVAS</sequence>
<protein>
    <submittedName>
        <fullName evidence="1">Uncharacterized protein</fullName>
    </submittedName>
</protein>
<gene>
    <name evidence="1" type="ORF">GCM10023186_29180</name>
</gene>
<keyword evidence="2" id="KW-1185">Reference proteome</keyword>
<dbReference type="EMBL" id="BAABHA010000010">
    <property type="protein sequence ID" value="GAA4385623.1"/>
    <property type="molecule type" value="Genomic_DNA"/>
</dbReference>
<comment type="caution">
    <text evidence="1">The sequence shown here is derived from an EMBL/GenBank/DDBJ whole genome shotgun (WGS) entry which is preliminary data.</text>
</comment>
<name>A0ABP8J5T3_9BACT</name>